<dbReference type="SUPFAM" id="SSF56112">
    <property type="entry name" value="Protein kinase-like (PK-like)"/>
    <property type="match status" value="1"/>
</dbReference>
<dbReference type="STRING" id="163359.A9R16_11720"/>
<comment type="caution">
    <text evidence="2">The sequence shown here is derived from an EMBL/GenBank/DDBJ whole genome shotgun (WGS) entry which is preliminary data.</text>
</comment>
<dbReference type="AlphaFoldDB" id="A0A1C2G1U5"/>
<organism evidence="2 3">
    <name type="scientific">Acidiferrobacter thiooxydans</name>
    <dbReference type="NCBI Taxonomy" id="163359"/>
    <lineage>
        <taxon>Bacteria</taxon>
        <taxon>Pseudomonadati</taxon>
        <taxon>Pseudomonadota</taxon>
        <taxon>Gammaproteobacteria</taxon>
        <taxon>Acidiferrobacterales</taxon>
        <taxon>Acidiferrobacteraceae</taxon>
        <taxon>Acidiferrobacter</taxon>
    </lineage>
</organism>
<feature type="region of interest" description="Disordered" evidence="1">
    <location>
        <begin position="221"/>
        <end position="250"/>
    </location>
</feature>
<dbReference type="PROSITE" id="PS50011">
    <property type="entry name" value="PROTEIN_KINASE_DOM"/>
    <property type="match status" value="1"/>
</dbReference>
<dbReference type="GO" id="GO:0005524">
    <property type="term" value="F:ATP binding"/>
    <property type="evidence" value="ECO:0007669"/>
    <property type="project" value="InterPro"/>
</dbReference>
<proteinExistence type="predicted"/>
<gene>
    <name evidence="2" type="ORF">C4900_04735</name>
</gene>
<dbReference type="GO" id="GO:0004674">
    <property type="term" value="F:protein serine/threonine kinase activity"/>
    <property type="evidence" value="ECO:0007669"/>
    <property type="project" value="TreeGrafter"/>
</dbReference>
<dbReference type="RefSeq" id="WP_065970297.1">
    <property type="nucleotide sequence ID" value="NZ_CP080624.1"/>
</dbReference>
<dbReference type="Proteomes" id="UP000253250">
    <property type="component" value="Unassembled WGS sequence"/>
</dbReference>
<dbReference type="OrthoDB" id="9816047at2"/>
<feature type="region of interest" description="Disordered" evidence="1">
    <location>
        <begin position="344"/>
        <end position="371"/>
    </location>
</feature>
<keyword evidence="3" id="KW-1185">Reference proteome</keyword>
<dbReference type="InterPro" id="IPR011009">
    <property type="entry name" value="Kinase-like_dom_sf"/>
</dbReference>
<protein>
    <submittedName>
        <fullName evidence="2">Uncharacterized protein</fullName>
    </submittedName>
</protein>
<accession>A0A1C2G1U5</accession>
<dbReference type="Pfam" id="PF00069">
    <property type="entry name" value="Pkinase"/>
    <property type="match status" value="1"/>
</dbReference>
<name>A0A1C2G1U5_9GAMM</name>
<sequence>MEPHRTGRNEPRASLIEPGRTLGPYLVLSTLSCGPRSVVYMAQDLSLDRPVALKTAPRGAISVIAEGRVLARFGHPHIVTLHGLWSEPSVLILEYLVGETLKARRERVGTLAEDRVAQWIQEVLSALEAVHGQGLAHGAIRADNIFLTTDQRIKLLDFRQTSLGESPPTPADDVRAAGRLMQELLGAEAGTLTDVVRGALLGRYPTARALRLAVAAAHRSDDTDTAAVDTGPREPAPPPDQPADGRMAPAAPTTGAFAAALSAAELSDLFDEPSINPMLPAFHERPGWGRPLAGRKRLGLAVALVVALVLLGVKLGWPHRQAALQPVAHMAHTVVRMAHGVMPKGARPRSTISPAARPATTPARPGTAHPKTVIRPGAYAALAHAWGG</sequence>
<evidence type="ECO:0000313" key="2">
    <source>
        <dbReference type="EMBL" id="RCN59049.1"/>
    </source>
</evidence>
<dbReference type="Gene3D" id="1.10.510.10">
    <property type="entry name" value="Transferase(Phosphotransferase) domain 1"/>
    <property type="match status" value="1"/>
</dbReference>
<dbReference type="InterPro" id="IPR000719">
    <property type="entry name" value="Prot_kinase_dom"/>
</dbReference>
<dbReference type="PROSITE" id="PS51257">
    <property type="entry name" value="PROKAR_LIPOPROTEIN"/>
    <property type="match status" value="1"/>
</dbReference>
<dbReference type="PANTHER" id="PTHR24361">
    <property type="entry name" value="MITOGEN-ACTIVATED KINASE KINASE KINASE"/>
    <property type="match status" value="1"/>
</dbReference>
<dbReference type="EMBL" id="PSYR01000001">
    <property type="protein sequence ID" value="RCN59049.1"/>
    <property type="molecule type" value="Genomic_DNA"/>
</dbReference>
<dbReference type="InterPro" id="IPR053235">
    <property type="entry name" value="Ser_Thr_kinase"/>
</dbReference>
<evidence type="ECO:0000313" key="3">
    <source>
        <dbReference type="Proteomes" id="UP000253250"/>
    </source>
</evidence>
<feature type="compositionally biased region" description="Low complexity" evidence="1">
    <location>
        <begin position="354"/>
        <end position="370"/>
    </location>
</feature>
<dbReference type="GO" id="GO:0005737">
    <property type="term" value="C:cytoplasm"/>
    <property type="evidence" value="ECO:0007669"/>
    <property type="project" value="TreeGrafter"/>
</dbReference>
<evidence type="ECO:0000256" key="1">
    <source>
        <dbReference type="SAM" id="MobiDB-lite"/>
    </source>
</evidence>
<reference evidence="2 3" key="1">
    <citation type="submission" date="2018-02" db="EMBL/GenBank/DDBJ databases">
        <title>Insights into the biology of acidophilic members of the Acidiferrobacteraceae family derived from comparative genomic analyses.</title>
        <authorList>
            <person name="Issotta F."/>
            <person name="Thyssen C."/>
            <person name="Mena C."/>
            <person name="Moya A."/>
            <person name="Bellenberg S."/>
            <person name="Sproer C."/>
            <person name="Covarrubias P.C."/>
            <person name="Sand W."/>
            <person name="Quatrini R."/>
            <person name="Vera M."/>
        </authorList>
    </citation>
    <scope>NUCLEOTIDE SEQUENCE [LARGE SCALE GENOMIC DNA]</scope>
    <source>
        <strain evidence="3">m-1</strain>
    </source>
</reference>